<evidence type="ECO:0000259" key="2">
    <source>
        <dbReference type="Pfam" id="PF07885"/>
    </source>
</evidence>
<dbReference type="Gene3D" id="1.10.287.70">
    <property type="match status" value="1"/>
</dbReference>
<dbReference type="RefSeq" id="WP_148072247.1">
    <property type="nucleotide sequence ID" value="NZ_CP042913.1"/>
</dbReference>
<evidence type="ECO:0000313" key="4">
    <source>
        <dbReference type="Proteomes" id="UP000323917"/>
    </source>
</evidence>
<keyword evidence="1" id="KW-0812">Transmembrane</keyword>
<dbReference type="SUPFAM" id="SSF81324">
    <property type="entry name" value="Voltage-gated potassium channels"/>
    <property type="match status" value="1"/>
</dbReference>
<keyword evidence="4" id="KW-1185">Reference proteome</keyword>
<protein>
    <submittedName>
        <fullName evidence="3">Ion channel</fullName>
    </submittedName>
</protein>
<dbReference type="OrthoDB" id="9813518at2"/>
<dbReference type="EMBL" id="CP042913">
    <property type="protein sequence ID" value="QEG33486.1"/>
    <property type="molecule type" value="Genomic_DNA"/>
</dbReference>
<organism evidence="3 4">
    <name type="scientific">Bythopirellula goksoeyrii</name>
    <dbReference type="NCBI Taxonomy" id="1400387"/>
    <lineage>
        <taxon>Bacteria</taxon>
        <taxon>Pseudomonadati</taxon>
        <taxon>Planctomycetota</taxon>
        <taxon>Planctomycetia</taxon>
        <taxon>Pirellulales</taxon>
        <taxon>Lacipirellulaceae</taxon>
        <taxon>Bythopirellula</taxon>
    </lineage>
</organism>
<feature type="transmembrane region" description="Helical" evidence="1">
    <location>
        <begin position="7"/>
        <end position="27"/>
    </location>
</feature>
<dbReference type="KEGG" id="bgok:Pr1d_07500"/>
<feature type="domain" description="Potassium channel" evidence="2">
    <location>
        <begin position="141"/>
        <end position="211"/>
    </location>
</feature>
<evidence type="ECO:0000313" key="3">
    <source>
        <dbReference type="EMBL" id="QEG33486.1"/>
    </source>
</evidence>
<dbReference type="Pfam" id="PF07885">
    <property type="entry name" value="Ion_trans_2"/>
    <property type="match status" value="1"/>
</dbReference>
<sequence>MPYEGRYRLSVAHLLVALVAMFVVQPFVDHMAYGFLVASVFFTIVLLVAVNAVGGQRRSQIAAALLAAPAVGASWLQHVWPDSLLNDFYFFFSIVFIIYVIVHLFRFVVFAPSVNDEVLCASIAIYLLLAVAWALLYTLLALWDPGAIIFTEAADAHSKLEGFKSLYFSVQIITTITFGDIMPISDTARMLALVEATFGMFYLAILVSRLVGAYTGRNDSN</sequence>
<proteinExistence type="predicted"/>
<dbReference type="AlphaFoldDB" id="A0A5B9Q968"/>
<gene>
    <name evidence="3" type="ORF">Pr1d_07500</name>
</gene>
<evidence type="ECO:0000256" key="1">
    <source>
        <dbReference type="SAM" id="Phobius"/>
    </source>
</evidence>
<reference evidence="3 4" key="1">
    <citation type="submission" date="2019-08" db="EMBL/GenBank/DDBJ databases">
        <title>Deep-cultivation of Planctomycetes and their phenomic and genomic characterization uncovers novel biology.</title>
        <authorList>
            <person name="Wiegand S."/>
            <person name="Jogler M."/>
            <person name="Boedeker C."/>
            <person name="Pinto D."/>
            <person name="Vollmers J."/>
            <person name="Rivas-Marin E."/>
            <person name="Kohn T."/>
            <person name="Peeters S.H."/>
            <person name="Heuer A."/>
            <person name="Rast P."/>
            <person name="Oberbeckmann S."/>
            <person name="Bunk B."/>
            <person name="Jeske O."/>
            <person name="Meyerdierks A."/>
            <person name="Storesund J.E."/>
            <person name="Kallscheuer N."/>
            <person name="Luecker S."/>
            <person name="Lage O.M."/>
            <person name="Pohl T."/>
            <person name="Merkel B.J."/>
            <person name="Hornburger P."/>
            <person name="Mueller R.-W."/>
            <person name="Bruemmer F."/>
            <person name="Labrenz M."/>
            <person name="Spormann A.M."/>
            <person name="Op den Camp H."/>
            <person name="Overmann J."/>
            <person name="Amann R."/>
            <person name="Jetten M.S.M."/>
            <person name="Mascher T."/>
            <person name="Medema M.H."/>
            <person name="Devos D.P."/>
            <person name="Kaster A.-K."/>
            <person name="Ovreas L."/>
            <person name="Rohde M."/>
            <person name="Galperin M.Y."/>
            <person name="Jogler C."/>
        </authorList>
    </citation>
    <scope>NUCLEOTIDE SEQUENCE [LARGE SCALE GENOMIC DNA]</scope>
    <source>
        <strain evidence="3 4">Pr1d</strain>
    </source>
</reference>
<accession>A0A5B9Q968</accession>
<feature type="transmembrane region" description="Helical" evidence="1">
    <location>
        <begin position="191"/>
        <end position="211"/>
    </location>
</feature>
<keyword evidence="1" id="KW-1133">Transmembrane helix</keyword>
<feature type="transmembrane region" description="Helical" evidence="1">
    <location>
        <begin position="88"/>
        <end position="111"/>
    </location>
</feature>
<name>A0A5B9Q968_9BACT</name>
<dbReference type="InterPro" id="IPR013099">
    <property type="entry name" value="K_chnl_dom"/>
</dbReference>
<feature type="transmembrane region" description="Helical" evidence="1">
    <location>
        <begin position="33"/>
        <end position="53"/>
    </location>
</feature>
<dbReference type="Proteomes" id="UP000323917">
    <property type="component" value="Chromosome"/>
</dbReference>
<feature type="transmembrane region" description="Helical" evidence="1">
    <location>
        <begin position="123"/>
        <end position="143"/>
    </location>
</feature>
<feature type="transmembrane region" description="Helical" evidence="1">
    <location>
        <begin position="60"/>
        <end position="76"/>
    </location>
</feature>
<keyword evidence="1" id="KW-0472">Membrane</keyword>